<protein>
    <submittedName>
        <fullName evidence="2">Uncharacterized protein</fullName>
    </submittedName>
</protein>
<proteinExistence type="predicted"/>
<keyword evidence="1" id="KW-0732">Signal</keyword>
<dbReference type="EMBL" id="CP106679">
    <property type="protein sequence ID" value="UXP31128.1"/>
    <property type="molecule type" value="Genomic_DNA"/>
</dbReference>
<dbReference type="Proteomes" id="UP001065174">
    <property type="component" value="Chromosome"/>
</dbReference>
<evidence type="ECO:0000313" key="3">
    <source>
        <dbReference type="Proteomes" id="UP001065174"/>
    </source>
</evidence>
<evidence type="ECO:0000313" key="2">
    <source>
        <dbReference type="EMBL" id="UXP31128.1"/>
    </source>
</evidence>
<accession>A0ABY6CKT6</accession>
<feature type="chain" id="PRO_5045504488" evidence="1">
    <location>
        <begin position="27"/>
        <end position="248"/>
    </location>
</feature>
<name>A0ABY6CKT6_9BACT</name>
<feature type="signal peptide" evidence="1">
    <location>
        <begin position="1"/>
        <end position="26"/>
    </location>
</feature>
<dbReference type="RefSeq" id="WP_262308572.1">
    <property type="nucleotide sequence ID" value="NZ_CP106679.1"/>
</dbReference>
<organism evidence="2 3">
    <name type="scientific">Reichenbachiella agarivorans</name>
    <dbReference type="NCBI Taxonomy" id="2979464"/>
    <lineage>
        <taxon>Bacteria</taxon>
        <taxon>Pseudomonadati</taxon>
        <taxon>Bacteroidota</taxon>
        <taxon>Cytophagia</taxon>
        <taxon>Cytophagales</taxon>
        <taxon>Reichenbachiellaceae</taxon>
        <taxon>Reichenbachiella</taxon>
    </lineage>
</organism>
<gene>
    <name evidence="2" type="ORF">N6H18_12290</name>
</gene>
<reference evidence="2" key="1">
    <citation type="submission" date="2022-09" db="EMBL/GenBank/DDBJ databases">
        <title>Comparative genomics and taxonomic characterization of three novel marine species of genus Reichenbachiella exhibiting antioxidant and polysaccharide degradation activities.</title>
        <authorList>
            <person name="Muhammad N."/>
            <person name="Lee Y.-J."/>
            <person name="Ko J."/>
            <person name="Kim S.-G."/>
        </authorList>
    </citation>
    <scope>NUCLEOTIDE SEQUENCE</scope>
    <source>
        <strain evidence="2">BKB1-1</strain>
    </source>
</reference>
<sequence>MKCFNAKNIFPALLLLTVLLSVWACKEEEDYVQDDPSLDMVLYNVDSLVQVQYILDSLGDTLKIMDDTLKYYSDLASDLTDSILVLTVLIENGDDSYVQIRTDLSNQLISINLIYNEFYYEDSILDASYKEKTATKSTINKGSLKISSITNKVNGQVVYYEDSATVWPLPLDMNNDVSDLILEIGGKTYDIKLNYNRSIITNEYGEVLVKTYGFTEDQIEYSSGIDSIKLRCKTLDCIDFESTLYIYF</sequence>
<keyword evidence="3" id="KW-1185">Reference proteome</keyword>
<evidence type="ECO:0000256" key="1">
    <source>
        <dbReference type="SAM" id="SignalP"/>
    </source>
</evidence>